<organism evidence="3 4">
    <name type="scientific">Cotesia glomerata</name>
    <name type="common">Lepidopteran parasitic wasp</name>
    <name type="synonym">Apanteles glomeratus</name>
    <dbReference type="NCBI Taxonomy" id="32391"/>
    <lineage>
        <taxon>Eukaryota</taxon>
        <taxon>Metazoa</taxon>
        <taxon>Ecdysozoa</taxon>
        <taxon>Arthropoda</taxon>
        <taxon>Hexapoda</taxon>
        <taxon>Insecta</taxon>
        <taxon>Pterygota</taxon>
        <taxon>Neoptera</taxon>
        <taxon>Endopterygota</taxon>
        <taxon>Hymenoptera</taxon>
        <taxon>Apocrita</taxon>
        <taxon>Ichneumonoidea</taxon>
        <taxon>Braconidae</taxon>
        <taxon>Microgastrinae</taxon>
        <taxon>Cotesia</taxon>
    </lineage>
</organism>
<dbReference type="InterPro" id="IPR018713">
    <property type="entry name" value="MPAB/Lcp_cat_dom"/>
</dbReference>
<keyword evidence="1" id="KW-0472">Membrane</keyword>
<keyword evidence="1" id="KW-0812">Transmembrane</keyword>
<gene>
    <name evidence="3" type="ORF">KQX54_018066</name>
</gene>
<dbReference type="AlphaFoldDB" id="A0AAV7J8E0"/>
<proteinExistence type="predicted"/>
<evidence type="ECO:0000313" key="4">
    <source>
        <dbReference type="Proteomes" id="UP000826195"/>
    </source>
</evidence>
<comment type="caution">
    <text evidence="3">The sequence shown here is derived from an EMBL/GenBank/DDBJ whole genome shotgun (WGS) entry which is preliminary data.</text>
</comment>
<evidence type="ECO:0000259" key="2">
    <source>
        <dbReference type="Pfam" id="PF09995"/>
    </source>
</evidence>
<feature type="transmembrane region" description="Helical" evidence="1">
    <location>
        <begin position="72"/>
        <end position="93"/>
    </location>
</feature>
<keyword evidence="1" id="KW-1133">Transmembrane helix</keyword>
<dbReference type="Proteomes" id="UP000826195">
    <property type="component" value="Unassembled WGS sequence"/>
</dbReference>
<name>A0AAV7J8E0_COTGL</name>
<reference evidence="3 4" key="1">
    <citation type="journal article" date="2021" name="J. Hered.">
        <title>A chromosome-level genome assembly of the parasitoid wasp, Cotesia glomerata (Hymenoptera: Braconidae).</title>
        <authorList>
            <person name="Pinto B.J."/>
            <person name="Weis J.J."/>
            <person name="Gamble T."/>
            <person name="Ode P.J."/>
            <person name="Paul R."/>
            <person name="Zaspel J.M."/>
        </authorList>
    </citation>
    <scope>NUCLEOTIDE SEQUENCE [LARGE SCALE GENOMIC DNA]</scope>
    <source>
        <strain evidence="3">CgM1</strain>
    </source>
</reference>
<dbReference type="PANTHER" id="PTHR37159:SF1">
    <property type="entry name" value="GH11867P"/>
    <property type="match status" value="1"/>
</dbReference>
<keyword evidence="4" id="KW-1185">Reference proteome</keyword>
<dbReference type="PANTHER" id="PTHR37159">
    <property type="entry name" value="GH11867P"/>
    <property type="match status" value="1"/>
</dbReference>
<dbReference type="EMBL" id="JAHXZJ010000001">
    <property type="protein sequence ID" value="KAH0568058.1"/>
    <property type="molecule type" value="Genomic_DNA"/>
</dbReference>
<evidence type="ECO:0000313" key="3">
    <source>
        <dbReference type="EMBL" id="KAH0568058.1"/>
    </source>
</evidence>
<protein>
    <recommendedName>
        <fullName evidence="2">ER-bound oxygenase mpaB/mpaB'/Rubber oxygenase catalytic domain-containing protein</fullName>
    </recommendedName>
</protein>
<accession>A0AAV7J8E0</accession>
<evidence type="ECO:0000256" key="1">
    <source>
        <dbReference type="SAM" id="Phobius"/>
    </source>
</evidence>
<dbReference type="GO" id="GO:0016491">
    <property type="term" value="F:oxidoreductase activity"/>
    <property type="evidence" value="ECO:0007669"/>
    <property type="project" value="InterPro"/>
</dbReference>
<feature type="domain" description="ER-bound oxygenase mpaB/mpaB'/Rubber oxygenase catalytic" evidence="2">
    <location>
        <begin position="73"/>
        <end position="232"/>
    </location>
</feature>
<dbReference type="Pfam" id="PF09995">
    <property type="entry name" value="MPAB_Lcp_cat"/>
    <property type="match status" value="1"/>
</dbReference>
<sequence length="363" mass="42378">MKFQKIICDSYVLQKSEEFEQTEYDAVEKRLQLLLKEGSKTPADFDESEMTLPDYYDPVKFRLGQNVFRKNIFTMMIAKLSGLLLLLTVPSILDILKFTKQSGNPCTAFRRYAATILHTCIWYKNSPDEDSELFVSLKNVRKKHCIASKRSCEAGIGRISQLDMALTQFGFMGFTLLCADYLGVATNDEELDGLLHFWRVIGRTLGTEERFNLCNGTVKESKALCRRLLEEIFVPYYTKKSKDFEEMSNALLEGLWPINPFVNNKSFRIFTCHLIASAIPNNNHSLDIDDTSLSLYSKIILYLQLFVHKHLLPVHYWWSSIFRAHFNNQMKIGFYLTEKFPFLAYILYGRKRSYFNIYKFHFD</sequence>